<proteinExistence type="predicted"/>
<evidence type="ECO:0000259" key="4">
    <source>
        <dbReference type="Pfam" id="PF16335"/>
    </source>
</evidence>
<feature type="compositionally biased region" description="Polar residues" evidence="1">
    <location>
        <begin position="812"/>
        <end position="831"/>
    </location>
</feature>
<evidence type="ECO:0008006" key="8">
    <source>
        <dbReference type="Google" id="ProtNLM"/>
    </source>
</evidence>
<dbReference type="PANTHER" id="PTHR31987:SF1">
    <property type="entry name" value="GLUTAMINASE A"/>
    <property type="match status" value="1"/>
</dbReference>
<reference evidence="6 7" key="1">
    <citation type="journal article" name="Sci. Rep.">
        <title>Telomere-to-telomere assembled and centromere annotated genomes of the two main subspecies of the button mushroom Agaricus bisporus reveal especially polymorphic chromosome ends.</title>
        <authorList>
            <person name="Sonnenberg A.S.M."/>
            <person name="Sedaghat-Telgerd N."/>
            <person name="Lavrijssen B."/>
            <person name="Ohm R.A."/>
            <person name="Hendrickx P.M."/>
            <person name="Scholtmeijer K."/>
            <person name="Baars J.J.P."/>
            <person name="van Peer A."/>
        </authorList>
    </citation>
    <scope>NUCLEOTIDE SEQUENCE [LARGE SCALE GENOMIC DNA]</scope>
    <source>
        <strain evidence="6 7">H119_p4</strain>
    </source>
</reference>
<dbReference type="Pfam" id="PF17168">
    <property type="entry name" value="DUF5127"/>
    <property type="match status" value="1"/>
</dbReference>
<dbReference type="Pfam" id="PF16335">
    <property type="entry name" value="GtaA_6_Hairpin"/>
    <property type="match status" value="1"/>
</dbReference>
<comment type="caution">
    <text evidence="6">The sequence shown here is derived from an EMBL/GenBank/DDBJ whole genome shotgun (WGS) entry which is preliminary data.</text>
</comment>
<dbReference type="InterPro" id="IPR033433">
    <property type="entry name" value="GtaA_N"/>
</dbReference>
<dbReference type="AlphaFoldDB" id="A0A8H7F9R1"/>
<dbReference type="InterPro" id="IPR052743">
    <property type="entry name" value="Glutaminase_GtaA"/>
</dbReference>
<protein>
    <recommendedName>
        <fullName evidence="8">DUF1793-domain-containing protein</fullName>
    </recommendedName>
</protein>
<evidence type="ECO:0000259" key="5">
    <source>
        <dbReference type="Pfam" id="PF17168"/>
    </source>
</evidence>
<keyword evidence="2" id="KW-1133">Transmembrane helix</keyword>
<evidence type="ECO:0000256" key="2">
    <source>
        <dbReference type="SAM" id="Phobius"/>
    </source>
</evidence>
<accession>A0A8H7F9R1</accession>
<feature type="region of interest" description="Disordered" evidence="1">
    <location>
        <begin position="774"/>
        <end position="867"/>
    </location>
</feature>
<dbReference type="EMBL" id="JABXXO010000002">
    <property type="protein sequence ID" value="KAF7783396.1"/>
    <property type="molecule type" value="Genomic_DNA"/>
</dbReference>
<feature type="compositionally biased region" description="Basic and acidic residues" evidence="1">
    <location>
        <begin position="801"/>
        <end position="811"/>
    </location>
</feature>
<keyword evidence="3" id="KW-0732">Signal</keyword>
<dbReference type="InterPro" id="IPR032514">
    <property type="entry name" value="GtaA_central"/>
</dbReference>
<feature type="domain" description="Glutaminase A N-terminal" evidence="5">
    <location>
        <begin position="95"/>
        <end position="327"/>
    </location>
</feature>
<dbReference type="Proteomes" id="UP000629468">
    <property type="component" value="Unassembled WGS sequence"/>
</dbReference>
<evidence type="ECO:0000256" key="1">
    <source>
        <dbReference type="SAM" id="MobiDB-lite"/>
    </source>
</evidence>
<evidence type="ECO:0000313" key="6">
    <source>
        <dbReference type="EMBL" id="KAF7783396.1"/>
    </source>
</evidence>
<evidence type="ECO:0000256" key="3">
    <source>
        <dbReference type="SAM" id="SignalP"/>
    </source>
</evidence>
<feature type="domain" description="Glutaminase A central" evidence="4">
    <location>
        <begin position="334"/>
        <end position="680"/>
    </location>
</feature>
<feature type="signal peptide" evidence="3">
    <location>
        <begin position="1"/>
        <end position="16"/>
    </location>
</feature>
<organism evidence="6 7">
    <name type="scientific">Agaricus bisporus var. burnettii</name>
    <dbReference type="NCBI Taxonomy" id="192524"/>
    <lineage>
        <taxon>Eukaryota</taxon>
        <taxon>Fungi</taxon>
        <taxon>Dikarya</taxon>
        <taxon>Basidiomycota</taxon>
        <taxon>Agaricomycotina</taxon>
        <taxon>Agaricomycetes</taxon>
        <taxon>Agaricomycetidae</taxon>
        <taxon>Agaricales</taxon>
        <taxon>Agaricineae</taxon>
        <taxon>Agaricaceae</taxon>
        <taxon>Agaricus</taxon>
    </lineage>
</organism>
<sequence>MLILYLFLSFGLLAYAQSPGSLGDFPLAVKTPYLHAWARNANRNAPQQEWPHLFTQEHILAWNAMIRVDGQPYQWLGNSNIANFSTTTASEITPTSTIFTIQAGPMKFKATFFTPIEPNDYTRQSIPFTYLFVDGFAADDGNPHTIQLYSDISGEWISHDAATQMRWGTQDSTDNMVYHHLEPQDLKSMIDNADSAEDATAYYATPKRPGLTWQTGADTDCRTRFAQNGSLTNAKDTEFRPVNSEWPVFSFAIDLGSITPTTQPDPVVWALGLVRDPLVNYSAGSGFQRRIGYYWSAYRGIDDVISDFLRDFANARVRGQTFDDGLLKEASAISPEYAGIISLVTRQIFASMDITIADDDRGRKSPSDVKIFMKDISVSKRANPVEVIYAALPALLYFNASFAHDLLLPLFEFQSSSSYPNGYASPDLGSGYPTIGGNTSATEELAIEHCGNMLIMAYAHAAKSGDDSLISKYHPLLQKWAAYLVQYSLHPNNAVSADGISYPEMSNLALKGILGVYSMGKIDEHVNPSNTTFKDRANELIQSWKQLAVTDTHIQAEYGKPGTWGLMYNLFPAVWLETGLIDDDILNREAQFYLSQAPPGDQSYSLDDNAGRDIAYPHWSLMTAAVIPSGFTPVRDTLIQSTHLQAYNVSRKFPLPMRYIASTGVASFGTTGSAAQGAAFGILAMNLKNVEISRSNSGGSGNVEKRTPIGAIVGGVIGGIAFVLIVATAIFFWRRRRVHRLRGGIDLHDEHHAKPHPFVTQYAPVNNNDSAFQFSQQRSDASLSPPPWQESLPEPFSEPQNSERPHSDTSGRNHLSVTPTLPITAPQPLSTKQREILRQNQSHQSQPSESAVSTLTNPWSAAGSGREDVLRAEVDELRREMEAIRNIAQPPPSYQ</sequence>
<evidence type="ECO:0000313" key="7">
    <source>
        <dbReference type="Proteomes" id="UP000629468"/>
    </source>
</evidence>
<feature type="chain" id="PRO_5034111943" description="DUF1793-domain-containing protein" evidence="3">
    <location>
        <begin position="17"/>
        <end position="895"/>
    </location>
</feature>
<keyword evidence="2" id="KW-0472">Membrane</keyword>
<name>A0A8H7F9R1_AGABI</name>
<keyword evidence="2" id="KW-0812">Transmembrane</keyword>
<dbReference type="PANTHER" id="PTHR31987">
    <property type="entry name" value="GLUTAMINASE A-RELATED"/>
    <property type="match status" value="1"/>
</dbReference>
<feature type="compositionally biased region" description="Polar residues" evidence="1">
    <location>
        <begin position="838"/>
        <end position="859"/>
    </location>
</feature>
<gene>
    <name evidence="6" type="ORF">Agabi119p4_1420</name>
</gene>
<feature type="transmembrane region" description="Helical" evidence="2">
    <location>
        <begin position="709"/>
        <end position="733"/>
    </location>
</feature>